<evidence type="ECO:0000259" key="1">
    <source>
        <dbReference type="PROSITE" id="PS51186"/>
    </source>
</evidence>
<accession>A0A0F8XNF0</accession>
<dbReference type="PROSITE" id="PS51186">
    <property type="entry name" value="GNAT"/>
    <property type="match status" value="1"/>
</dbReference>
<dbReference type="Pfam" id="PF13302">
    <property type="entry name" value="Acetyltransf_3"/>
    <property type="match status" value="1"/>
</dbReference>
<reference evidence="2" key="1">
    <citation type="journal article" date="2015" name="Nature">
        <title>Complex archaea that bridge the gap between prokaryotes and eukaryotes.</title>
        <authorList>
            <person name="Spang A."/>
            <person name="Saw J.H."/>
            <person name="Jorgensen S.L."/>
            <person name="Zaremba-Niedzwiedzka K."/>
            <person name="Martijn J."/>
            <person name="Lind A.E."/>
            <person name="van Eijk R."/>
            <person name="Schleper C."/>
            <person name="Guy L."/>
            <person name="Ettema T.J."/>
        </authorList>
    </citation>
    <scope>NUCLEOTIDE SEQUENCE</scope>
</reference>
<dbReference type="SUPFAM" id="SSF55729">
    <property type="entry name" value="Acyl-CoA N-acyltransferases (Nat)"/>
    <property type="match status" value="1"/>
</dbReference>
<dbReference type="CDD" id="cd04301">
    <property type="entry name" value="NAT_SF"/>
    <property type="match status" value="1"/>
</dbReference>
<dbReference type="Gene3D" id="3.40.630.30">
    <property type="match status" value="1"/>
</dbReference>
<feature type="domain" description="N-acetyltransferase" evidence="1">
    <location>
        <begin position="5"/>
        <end position="143"/>
    </location>
</feature>
<dbReference type="InterPro" id="IPR000182">
    <property type="entry name" value="GNAT_dom"/>
</dbReference>
<dbReference type="GO" id="GO:0016747">
    <property type="term" value="F:acyltransferase activity, transferring groups other than amino-acyl groups"/>
    <property type="evidence" value="ECO:0007669"/>
    <property type="project" value="InterPro"/>
</dbReference>
<proteinExistence type="predicted"/>
<protein>
    <recommendedName>
        <fullName evidence="1">N-acetyltransferase domain-containing protein</fullName>
    </recommendedName>
</protein>
<organism evidence="2">
    <name type="scientific">marine sediment metagenome</name>
    <dbReference type="NCBI Taxonomy" id="412755"/>
    <lineage>
        <taxon>unclassified sequences</taxon>
        <taxon>metagenomes</taxon>
        <taxon>ecological metagenomes</taxon>
    </lineage>
</organism>
<feature type="non-terminal residue" evidence="2">
    <location>
        <position position="143"/>
    </location>
</feature>
<dbReference type="EMBL" id="LAZR01058135">
    <property type="protein sequence ID" value="KKK70557.1"/>
    <property type="molecule type" value="Genomic_DNA"/>
</dbReference>
<dbReference type="AlphaFoldDB" id="A0A0F8XNF0"/>
<sequence length="143" mass="16567">MDKNIVLKPATMEDADILLEWRNDSETRKASIKNGFITKKDHLKWLSGIINNPLRRLFVAWLKLEDYYGLSMRVGTIRADYSVPHNYKTIELSWTVAPNFRGQKIGKKMLMMAADRFPHHCIRATIKPDNAASIRMAEYVGMR</sequence>
<comment type="caution">
    <text evidence="2">The sequence shown here is derived from an EMBL/GenBank/DDBJ whole genome shotgun (WGS) entry which is preliminary data.</text>
</comment>
<gene>
    <name evidence="2" type="ORF">LCGC14_2922810</name>
</gene>
<dbReference type="InterPro" id="IPR016181">
    <property type="entry name" value="Acyl_CoA_acyltransferase"/>
</dbReference>
<name>A0A0F8XNF0_9ZZZZ</name>
<evidence type="ECO:0000313" key="2">
    <source>
        <dbReference type="EMBL" id="KKK70557.1"/>
    </source>
</evidence>